<sequence length="71" mass="7516">MGKAVDAACRSCNPLPSPLGTVSSFGYGNPNEAETHCTYDDQARILTMVRVREGANSNSPPLIATRGAHLK</sequence>
<protein>
    <submittedName>
        <fullName evidence="1">Uncharacterized protein</fullName>
    </submittedName>
</protein>
<reference evidence="1" key="1">
    <citation type="submission" date="2022-10" db="EMBL/GenBank/DDBJ databases">
        <authorList>
            <person name="Hyden B.L."/>
            <person name="Feng K."/>
            <person name="Yates T."/>
            <person name="Jawdy S."/>
            <person name="Smart L.B."/>
            <person name="Muchero W."/>
        </authorList>
    </citation>
    <scope>NUCLEOTIDE SEQUENCE</scope>
    <source>
        <tissue evidence="1">Shoot tip</tissue>
    </source>
</reference>
<proteinExistence type="predicted"/>
<gene>
    <name evidence="1" type="ORF">OIU77_007351</name>
</gene>
<evidence type="ECO:0000313" key="2">
    <source>
        <dbReference type="Proteomes" id="UP001141253"/>
    </source>
</evidence>
<accession>A0ABQ9AGZ9</accession>
<reference evidence="1" key="2">
    <citation type="journal article" date="2023" name="Int. J. Mol. Sci.">
        <title>De Novo Assembly and Annotation of 11 Diverse Shrub Willow (Salix) Genomes Reveals Novel Gene Organization in Sex-Linked Regions.</title>
        <authorList>
            <person name="Hyden B."/>
            <person name="Feng K."/>
            <person name="Yates T.B."/>
            <person name="Jawdy S."/>
            <person name="Cereghino C."/>
            <person name="Smart L.B."/>
            <person name="Muchero W."/>
        </authorList>
    </citation>
    <scope>NUCLEOTIDE SEQUENCE</scope>
    <source>
        <tissue evidence="1">Shoot tip</tissue>
    </source>
</reference>
<comment type="caution">
    <text evidence="1">The sequence shown here is derived from an EMBL/GenBank/DDBJ whole genome shotgun (WGS) entry which is preliminary data.</text>
</comment>
<keyword evidence="2" id="KW-1185">Reference proteome</keyword>
<evidence type="ECO:0000313" key="1">
    <source>
        <dbReference type="EMBL" id="KAJ6339364.1"/>
    </source>
</evidence>
<dbReference type="Proteomes" id="UP001141253">
    <property type="component" value="Chromosome 15W"/>
</dbReference>
<organism evidence="1 2">
    <name type="scientific">Salix suchowensis</name>
    <dbReference type="NCBI Taxonomy" id="1278906"/>
    <lineage>
        <taxon>Eukaryota</taxon>
        <taxon>Viridiplantae</taxon>
        <taxon>Streptophyta</taxon>
        <taxon>Embryophyta</taxon>
        <taxon>Tracheophyta</taxon>
        <taxon>Spermatophyta</taxon>
        <taxon>Magnoliopsida</taxon>
        <taxon>eudicotyledons</taxon>
        <taxon>Gunneridae</taxon>
        <taxon>Pentapetalae</taxon>
        <taxon>rosids</taxon>
        <taxon>fabids</taxon>
        <taxon>Malpighiales</taxon>
        <taxon>Salicaceae</taxon>
        <taxon>Saliceae</taxon>
        <taxon>Salix</taxon>
    </lineage>
</organism>
<dbReference type="EMBL" id="JAPFFI010000020">
    <property type="protein sequence ID" value="KAJ6339364.1"/>
    <property type="molecule type" value="Genomic_DNA"/>
</dbReference>
<name>A0ABQ9AGZ9_9ROSI</name>